<dbReference type="AlphaFoldDB" id="A0A9P1MVJ9"/>
<evidence type="ECO:0000313" key="1">
    <source>
        <dbReference type="EMBL" id="CAI5441292.1"/>
    </source>
</evidence>
<reference evidence="1" key="1">
    <citation type="submission" date="2022-11" db="EMBL/GenBank/DDBJ databases">
        <authorList>
            <person name="Kikuchi T."/>
        </authorList>
    </citation>
    <scope>NUCLEOTIDE SEQUENCE</scope>
    <source>
        <strain evidence="1">PS1010</strain>
    </source>
</reference>
<evidence type="ECO:0000313" key="2">
    <source>
        <dbReference type="Proteomes" id="UP001152747"/>
    </source>
</evidence>
<keyword evidence="2" id="KW-1185">Reference proteome</keyword>
<dbReference type="EMBL" id="CANHGI010000002">
    <property type="protein sequence ID" value="CAI5441292.1"/>
    <property type="molecule type" value="Genomic_DNA"/>
</dbReference>
<protein>
    <submittedName>
        <fullName evidence="1">Uncharacterized protein</fullName>
    </submittedName>
</protein>
<organism evidence="1 2">
    <name type="scientific">Caenorhabditis angaria</name>
    <dbReference type="NCBI Taxonomy" id="860376"/>
    <lineage>
        <taxon>Eukaryota</taxon>
        <taxon>Metazoa</taxon>
        <taxon>Ecdysozoa</taxon>
        <taxon>Nematoda</taxon>
        <taxon>Chromadorea</taxon>
        <taxon>Rhabditida</taxon>
        <taxon>Rhabditina</taxon>
        <taxon>Rhabditomorpha</taxon>
        <taxon>Rhabditoidea</taxon>
        <taxon>Rhabditidae</taxon>
        <taxon>Peloderinae</taxon>
        <taxon>Caenorhabditis</taxon>
    </lineage>
</organism>
<accession>A0A9P1MVJ9</accession>
<gene>
    <name evidence="1" type="ORF">CAMP_LOCUS3929</name>
</gene>
<dbReference type="Proteomes" id="UP001152747">
    <property type="component" value="Unassembled WGS sequence"/>
</dbReference>
<sequence length="72" mass="8437">MNKRSSERKAERFPLTAKTVEIISVYGKHLWSFAQTITNQHIHDAMRRTVVKRHRNILLCTNIERSSRSSAE</sequence>
<name>A0A9P1MVJ9_9PELO</name>
<comment type="caution">
    <text evidence="1">The sequence shown here is derived from an EMBL/GenBank/DDBJ whole genome shotgun (WGS) entry which is preliminary data.</text>
</comment>
<proteinExistence type="predicted"/>